<name>A0A0K2VJA9_LEPSM</name>
<sequence>MGVNAIQSHVNSIYIEEVKAVGDCGTRAKKNCMERVVSNFLIRMEKFASQKASNAQDVVREATMQEYADVLKKTLFRSLILFKNLN</sequence>
<dbReference type="AlphaFoldDB" id="A0A0K2VJA9"/>
<accession>A0A0K2VJA9</accession>
<organism evidence="1">
    <name type="scientific">Lepeophtheirus salmonis</name>
    <name type="common">Salmon louse</name>
    <name type="synonym">Caligus salmonis</name>
    <dbReference type="NCBI Taxonomy" id="72036"/>
    <lineage>
        <taxon>Eukaryota</taxon>
        <taxon>Metazoa</taxon>
        <taxon>Ecdysozoa</taxon>
        <taxon>Arthropoda</taxon>
        <taxon>Crustacea</taxon>
        <taxon>Multicrustacea</taxon>
        <taxon>Hexanauplia</taxon>
        <taxon>Copepoda</taxon>
        <taxon>Siphonostomatoida</taxon>
        <taxon>Caligidae</taxon>
        <taxon>Lepeophtheirus</taxon>
    </lineage>
</organism>
<dbReference type="EMBL" id="HACA01033192">
    <property type="protein sequence ID" value="CDW50553.1"/>
    <property type="molecule type" value="Transcribed_RNA"/>
</dbReference>
<evidence type="ECO:0000313" key="1">
    <source>
        <dbReference type="EMBL" id="CDW50553.1"/>
    </source>
</evidence>
<protein>
    <submittedName>
        <fullName evidence="1">Uncharacterized protein</fullName>
    </submittedName>
</protein>
<proteinExistence type="predicted"/>
<reference evidence="1" key="1">
    <citation type="submission" date="2014-05" db="EMBL/GenBank/DDBJ databases">
        <authorList>
            <person name="Chronopoulou M."/>
        </authorList>
    </citation>
    <scope>NUCLEOTIDE SEQUENCE</scope>
    <source>
        <tissue evidence="1">Whole organism</tissue>
    </source>
</reference>